<dbReference type="GO" id="GO:0016757">
    <property type="term" value="F:glycosyltransferase activity"/>
    <property type="evidence" value="ECO:0007669"/>
    <property type="project" value="InterPro"/>
</dbReference>
<dbReference type="PANTHER" id="PTHR45947">
    <property type="entry name" value="SULFOQUINOVOSYL TRANSFERASE SQD2"/>
    <property type="match status" value="1"/>
</dbReference>
<evidence type="ECO:0000259" key="1">
    <source>
        <dbReference type="Pfam" id="PF00534"/>
    </source>
</evidence>
<dbReference type="InterPro" id="IPR050194">
    <property type="entry name" value="Glycosyltransferase_grp1"/>
</dbReference>
<evidence type="ECO:0000259" key="2">
    <source>
        <dbReference type="Pfam" id="PF13439"/>
    </source>
</evidence>
<dbReference type="RefSeq" id="WP_100367463.1">
    <property type="nucleotide sequence ID" value="NZ_PGTY01000001.1"/>
</dbReference>
<accession>A0A2M8WP03</accession>
<comment type="caution">
    <text evidence="3">The sequence shown here is derived from an EMBL/GenBank/DDBJ whole genome shotgun (WGS) entry which is preliminary data.</text>
</comment>
<dbReference type="Pfam" id="PF13439">
    <property type="entry name" value="Glyco_transf_4"/>
    <property type="match status" value="1"/>
</dbReference>
<dbReference type="Proteomes" id="UP000228531">
    <property type="component" value="Unassembled WGS sequence"/>
</dbReference>
<feature type="domain" description="Glycosyl transferase family 1" evidence="1">
    <location>
        <begin position="204"/>
        <end position="330"/>
    </location>
</feature>
<dbReference type="PANTHER" id="PTHR45947:SF3">
    <property type="entry name" value="SULFOQUINOVOSYL TRANSFERASE SQD2"/>
    <property type="match status" value="1"/>
</dbReference>
<evidence type="ECO:0000313" key="3">
    <source>
        <dbReference type="EMBL" id="PJI92670.1"/>
    </source>
</evidence>
<dbReference type="EMBL" id="PGTY01000001">
    <property type="protein sequence ID" value="PJI92670.1"/>
    <property type="molecule type" value="Genomic_DNA"/>
</dbReference>
<keyword evidence="4" id="KW-1185">Reference proteome</keyword>
<dbReference type="InterPro" id="IPR001296">
    <property type="entry name" value="Glyco_trans_1"/>
</dbReference>
<dbReference type="Gene3D" id="3.40.50.2000">
    <property type="entry name" value="Glycogen Phosphorylase B"/>
    <property type="match status" value="2"/>
</dbReference>
<gene>
    <name evidence="3" type="ORF">BC777_1529</name>
</gene>
<dbReference type="Pfam" id="PF00534">
    <property type="entry name" value="Glycos_transf_1"/>
    <property type="match status" value="1"/>
</dbReference>
<keyword evidence="3" id="KW-0808">Transferase</keyword>
<organism evidence="3 4">
    <name type="scientific">Yoonia maricola</name>
    <dbReference type="NCBI Taxonomy" id="420999"/>
    <lineage>
        <taxon>Bacteria</taxon>
        <taxon>Pseudomonadati</taxon>
        <taxon>Pseudomonadota</taxon>
        <taxon>Alphaproteobacteria</taxon>
        <taxon>Rhodobacterales</taxon>
        <taxon>Paracoccaceae</taxon>
        <taxon>Yoonia</taxon>
    </lineage>
</organism>
<protein>
    <submittedName>
        <fullName evidence="3">Glycosyltransferase involved in cell wall biosynthesis</fullName>
    </submittedName>
</protein>
<name>A0A2M8WP03_9RHOB</name>
<dbReference type="SUPFAM" id="SSF53756">
    <property type="entry name" value="UDP-Glycosyltransferase/glycogen phosphorylase"/>
    <property type="match status" value="1"/>
</dbReference>
<dbReference type="AlphaFoldDB" id="A0A2M8WP03"/>
<dbReference type="InterPro" id="IPR028098">
    <property type="entry name" value="Glyco_trans_4-like_N"/>
</dbReference>
<dbReference type="CDD" id="cd03801">
    <property type="entry name" value="GT4_PimA-like"/>
    <property type="match status" value="1"/>
</dbReference>
<evidence type="ECO:0000313" key="4">
    <source>
        <dbReference type="Proteomes" id="UP000228531"/>
    </source>
</evidence>
<feature type="domain" description="Glycosyltransferase subfamily 4-like N-terminal" evidence="2">
    <location>
        <begin position="16"/>
        <end position="180"/>
    </location>
</feature>
<proteinExistence type="predicted"/>
<reference evidence="3 4" key="1">
    <citation type="submission" date="2017-11" db="EMBL/GenBank/DDBJ databases">
        <title>Genomic Encyclopedia of Archaeal and Bacterial Type Strains, Phase II (KMG-II): From Individual Species to Whole Genera.</title>
        <authorList>
            <person name="Goeker M."/>
        </authorList>
    </citation>
    <scope>NUCLEOTIDE SEQUENCE [LARGE SCALE GENOMIC DNA]</scope>
    <source>
        <strain evidence="3 4">DSM 29128</strain>
    </source>
</reference>
<dbReference type="OrthoDB" id="9790710at2"/>
<sequence length="370" mass="40320">MKVCVIGLRGLPDVAGGIETHCENLFDNLARDRDDIDIVVYGRKPYVGNKPYVTSTGITVTPVFAMRNKYLETITNTFVAILHARFRSKADCIHIHAIGPGLLAPLARLLGVPVVLTHHGDDFRRAKWNKFASAVLRFGERLGIKNANQTIAVSPTLADRLRADYPDQAERIHYIPNGADHIVARSMAAEADTVLKEFDLTAGAYFVTVGRLVPEKGFADLIRAHKKADAALPLVIVGGHSNSDHDRVLTELAHDGVIMTGGLPQAQVAQLLAHAHLFILASHHEGLPIAALEAWAMGAPLLLSNIQPNRDLGLPQDHYFPVGAIEQLAERLHSDAETITAIPLAPAFNWSLIASQTAEVYDLFHDEPIS</sequence>